<dbReference type="AlphaFoldDB" id="G9EN99"/>
<evidence type="ECO:0000313" key="2">
    <source>
        <dbReference type="Proteomes" id="UP000002770"/>
    </source>
</evidence>
<sequence length="65" mass="7630">MPIKSEQEEFIKDTGIPLPETETREFLSRRGQYRYLLAKAQQNDKEDSQEEIKESSVAKSCFVLY</sequence>
<protein>
    <submittedName>
        <fullName evidence="1">Uncharacterized protein</fullName>
    </submittedName>
</protein>
<dbReference type="InParanoid" id="G9EN99"/>
<keyword evidence="2" id="KW-1185">Reference proteome</keyword>
<accession>G9EN99</accession>
<gene>
    <name evidence="1" type="ORF">LDG_6721</name>
</gene>
<dbReference type="EMBL" id="JH413817">
    <property type="protein sequence ID" value="EHL31260.1"/>
    <property type="molecule type" value="Genomic_DNA"/>
</dbReference>
<dbReference type="Proteomes" id="UP000002770">
    <property type="component" value="Unassembled WGS sequence"/>
</dbReference>
<dbReference type="HOGENOM" id="CLU_2844446_0_0_6"/>
<dbReference type="STRING" id="658187.LDG_6721"/>
<name>G9EN99_9GAMM</name>
<proteinExistence type="predicted"/>
<organism evidence="1 2">
    <name type="scientific">Legionella drancourtii LLAP12</name>
    <dbReference type="NCBI Taxonomy" id="658187"/>
    <lineage>
        <taxon>Bacteria</taxon>
        <taxon>Pseudomonadati</taxon>
        <taxon>Pseudomonadota</taxon>
        <taxon>Gammaproteobacteria</taxon>
        <taxon>Legionellales</taxon>
        <taxon>Legionellaceae</taxon>
        <taxon>Legionella</taxon>
    </lineage>
</organism>
<evidence type="ECO:0000313" key="1">
    <source>
        <dbReference type="EMBL" id="EHL31260.1"/>
    </source>
</evidence>
<reference evidence="1 2" key="1">
    <citation type="journal article" date="2011" name="BMC Genomics">
        <title>Insight into cross-talk between intra-amoebal pathogens.</title>
        <authorList>
            <person name="Gimenez G."/>
            <person name="Bertelli C."/>
            <person name="Moliner C."/>
            <person name="Robert C."/>
            <person name="Raoult D."/>
            <person name="Fournier P.E."/>
            <person name="Greub G."/>
        </authorList>
    </citation>
    <scope>NUCLEOTIDE SEQUENCE [LARGE SCALE GENOMIC DNA]</scope>
    <source>
        <strain evidence="1 2">LLAP12</strain>
    </source>
</reference>